<sequence>MSLLSTIEEAIKSCKVEQARINDSIQLYRDLLQGLTLPPKAVSEESELTNDATADTSPGEKEEIELLERALEKALRVRTSTEPPKKDKNKLAAFHMEASPSDIPPLSGISKGSQLTIKSTSKSASLDRGSLRKPACSTLGSRPLKSYRPGQSTTTNKTITQNRPSSSVRVMHYKATSVSGFPDPVSASISKNKTSGSDVLSGNEQAKASSVSTSSSNNKQPHTDESGVCSMDQENGRPAEHGIKWKSLRSKQNRLWNKVLALQRKPVPGCSHFVERMRATFPKDWPCGSPDQTRALVHRMIHRGHGFTQHGQTREVLAEQTPEMAPELGDNGERLQLTAAEFQSFADQLKQEWKAWDRWRPEGGCLCPTATNGVCGREIIAPLPLTIVYTTEAELQEMEKLRTRVALLQQEIYLAQALLDTLSLQLSSIVPGPRCPNPSVLRDMYSLLGEGGERFPAIVLDSEPD</sequence>
<proteinExistence type="predicted"/>
<dbReference type="InterPro" id="IPR031518">
    <property type="entry name" value="DUF4693"/>
</dbReference>
<feature type="region of interest" description="Disordered" evidence="1">
    <location>
        <begin position="120"/>
        <end position="240"/>
    </location>
</feature>
<keyword evidence="2" id="KW-1185">Reference proteome</keyword>
<dbReference type="PANTHER" id="PTHR14870:SF1">
    <property type="entry name" value="TUBULIN EPSILON AND DELTA COMPLEX PROTEIN 2"/>
    <property type="match status" value="1"/>
</dbReference>
<gene>
    <name evidence="3" type="primary">tedc2</name>
</gene>
<reference evidence="3" key="1">
    <citation type="submission" date="2025-08" db="UniProtKB">
        <authorList>
            <consortium name="RefSeq"/>
        </authorList>
    </citation>
    <scope>IDENTIFICATION</scope>
</reference>
<dbReference type="RefSeq" id="XP_028267803.1">
    <property type="nucleotide sequence ID" value="XM_028412002.1"/>
</dbReference>
<evidence type="ECO:0000313" key="3">
    <source>
        <dbReference type="RefSeq" id="XP_028267803.1"/>
    </source>
</evidence>
<dbReference type="CTD" id="80178"/>
<dbReference type="AlphaFoldDB" id="A0A6P7IQJ4"/>
<accession>A0A6P7IQJ4</accession>
<feature type="compositionally biased region" description="Polar residues" evidence="1">
    <location>
        <begin position="187"/>
        <end position="208"/>
    </location>
</feature>
<feature type="region of interest" description="Disordered" evidence="1">
    <location>
        <begin position="42"/>
        <end position="61"/>
    </location>
</feature>
<organism evidence="2 3">
    <name type="scientific">Parambassis ranga</name>
    <name type="common">Indian glassy fish</name>
    <dbReference type="NCBI Taxonomy" id="210632"/>
    <lineage>
        <taxon>Eukaryota</taxon>
        <taxon>Metazoa</taxon>
        <taxon>Chordata</taxon>
        <taxon>Craniata</taxon>
        <taxon>Vertebrata</taxon>
        <taxon>Euteleostomi</taxon>
        <taxon>Actinopterygii</taxon>
        <taxon>Neopterygii</taxon>
        <taxon>Teleostei</taxon>
        <taxon>Neoteleostei</taxon>
        <taxon>Acanthomorphata</taxon>
        <taxon>Ovalentaria</taxon>
        <taxon>Ambassidae</taxon>
        <taxon>Parambassis</taxon>
    </lineage>
</organism>
<dbReference type="PANTHER" id="PTHR14870">
    <property type="entry name" value="TUBULIN EPSILON AND DELTA COMPLEX PROTEIN 2"/>
    <property type="match status" value="1"/>
</dbReference>
<dbReference type="Proteomes" id="UP000515145">
    <property type="component" value="Chromosome 8"/>
</dbReference>
<evidence type="ECO:0000313" key="2">
    <source>
        <dbReference type="Proteomes" id="UP000515145"/>
    </source>
</evidence>
<name>A0A6P7IQJ4_9TELE</name>
<dbReference type="GeneID" id="114439822"/>
<evidence type="ECO:0000256" key="1">
    <source>
        <dbReference type="SAM" id="MobiDB-lite"/>
    </source>
</evidence>
<dbReference type="Pfam" id="PF15764">
    <property type="entry name" value="DUF4693"/>
    <property type="match status" value="1"/>
</dbReference>
<protein>
    <submittedName>
        <fullName evidence="3">Uncharacterized protein tedc2</fullName>
    </submittedName>
</protein>
<dbReference type="InParanoid" id="A0A6P7IQJ4"/>
<feature type="compositionally biased region" description="Polar residues" evidence="1">
    <location>
        <begin position="149"/>
        <end position="168"/>
    </location>
</feature>
<dbReference type="OrthoDB" id="9939072at2759"/>